<evidence type="ECO:0000256" key="4">
    <source>
        <dbReference type="ARBA" id="ARBA00023136"/>
    </source>
</evidence>
<evidence type="ECO:0000256" key="3">
    <source>
        <dbReference type="ARBA" id="ARBA00022989"/>
    </source>
</evidence>
<dbReference type="AlphaFoldDB" id="A0A1I7XWN1"/>
<keyword evidence="7" id="KW-1185">Reference proteome</keyword>
<sequence>MIPSILGVLCVVASVQSWPAKIPIQSYTMPGDREQGVIATFNFTVERHNNNRMNPFKFAYRNRDMRTSSADTWGVTKKLCDDLQSGFMMMIAGETSRLHSAFLGVADHLEIPFINWDLSPIVLQDIGSNSMEVSMRPPTAELLADLIIQKNWNYVIYMHDGRNSAQNVHQIYNFIQQKSNLSVRCEIVRIPRDPSDFGEYLQKFNLQRFLTNEPKRIIIDVQTSYRQQQFLAAIRAAQFNQHHYHYVVANYVSFRVMS</sequence>
<dbReference type="InterPro" id="IPR028082">
    <property type="entry name" value="Peripla_BP_I"/>
</dbReference>
<feature type="signal peptide" evidence="5">
    <location>
        <begin position="1"/>
        <end position="17"/>
    </location>
</feature>
<evidence type="ECO:0000256" key="5">
    <source>
        <dbReference type="SAM" id="SignalP"/>
    </source>
</evidence>
<evidence type="ECO:0000313" key="7">
    <source>
        <dbReference type="Proteomes" id="UP000095287"/>
    </source>
</evidence>
<dbReference type="WBParaSite" id="L893_g10358.t1">
    <property type="protein sequence ID" value="L893_g10358.t1"/>
    <property type="gene ID" value="L893_g10358"/>
</dbReference>
<keyword evidence="4" id="KW-0472">Membrane</keyword>
<dbReference type="SUPFAM" id="SSF53822">
    <property type="entry name" value="Periplasmic binding protein-like I"/>
    <property type="match status" value="1"/>
</dbReference>
<reference evidence="8" key="1">
    <citation type="submission" date="2016-11" db="UniProtKB">
        <authorList>
            <consortium name="WormBaseParasite"/>
        </authorList>
    </citation>
    <scope>IDENTIFICATION</scope>
</reference>
<evidence type="ECO:0000256" key="1">
    <source>
        <dbReference type="ARBA" id="ARBA00004370"/>
    </source>
</evidence>
<accession>A0A1I7XWN1</accession>
<comment type="subcellular location">
    <subcellularLocation>
        <location evidence="1">Membrane</location>
    </subcellularLocation>
</comment>
<evidence type="ECO:0000256" key="2">
    <source>
        <dbReference type="ARBA" id="ARBA00022692"/>
    </source>
</evidence>
<keyword evidence="2" id="KW-0812">Transmembrane</keyword>
<dbReference type="Gene3D" id="3.40.50.2300">
    <property type="match status" value="2"/>
</dbReference>
<proteinExistence type="predicted"/>
<dbReference type="Proteomes" id="UP000095287">
    <property type="component" value="Unplaced"/>
</dbReference>
<keyword evidence="3" id="KW-1133">Transmembrane helix</keyword>
<keyword evidence="5" id="KW-0732">Signal</keyword>
<evidence type="ECO:0000259" key="6">
    <source>
        <dbReference type="Pfam" id="PF01094"/>
    </source>
</evidence>
<name>A0A1I7XWN1_9BILA</name>
<feature type="chain" id="PRO_5009311485" evidence="5">
    <location>
        <begin position="18"/>
        <end position="258"/>
    </location>
</feature>
<dbReference type="Pfam" id="PF01094">
    <property type="entry name" value="ANF_receptor"/>
    <property type="match status" value="1"/>
</dbReference>
<dbReference type="InterPro" id="IPR001828">
    <property type="entry name" value="ANF_lig-bd_rcpt"/>
</dbReference>
<feature type="domain" description="Receptor ligand binding region" evidence="6">
    <location>
        <begin position="40"/>
        <end position="250"/>
    </location>
</feature>
<protein>
    <submittedName>
        <fullName evidence="8">ANF_receptor domain-containing protein</fullName>
    </submittedName>
</protein>
<organism evidence="7 8">
    <name type="scientific">Steinernema glaseri</name>
    <dbReference type="NCBI Taxonomy" id="37863"/>
    <lineage>
        <taxon>Eukaryota</taxon>
        <taxon>Metazoa</taxon>
        <taxon>Ecdysozoa</taxon>
        <taxon>Nematoda</taxon>
        <taxon>Chromadorea</taxon>
        <taxon>Rhabditida</taxon>
        <taxon>Tylenchina</taxon>
        <taxon>Panagrolaimomorpha</taxon>
        <taxon>Strongyloidoidea</taxon>
        <taxon>Steinernematidae</taxon>
        <taxon>Steinernema</taxon>
    </lineage>
</organism>
<dbReference type="GO" id="GO:0016020">
    <property type="term" value="C:membrane"/>
    <property type="evidence" value="ECO:0007669"/>
    <property type="project" value="UniProtKB-SubCell"/>
</dbReference>
<evidence type="ECO:0000313" key="8">
    <source>
        <dbReference type="WBParaSite" id="L893_g10358.t1"/>
    </source>
</evidence>